<protein>
    <submittedName>
        <fullName evidence="1">Uncharacterized protein</fullName>
    </submittedName>
</protein>
<evidence type="ECO:0000313" key="2">
    <source>
        <dbReference type="Proteomes" id="UP000784294"/>
    </source>
</evidence>
<evidence type="ECO:0000313" key="1">
    <source>
        <dbReference type="EMBL" id="VEL35844.1"/>
    </source>
</evidence>
<reference evidence="1" key="1">
    <citation type="submission" date="2018-11" db="EMBL/GenBank/DDBJ databases">
        <authorList>
            <consortium name="Pathogen Informatics"/>
        </authorList>
    </citation>
    <scope>NUCLEOTIDE SEQUENCE</scope>
</reference>
<name>A0A3S5AFP0_9PLAT</name>
<gene>
    <name evidence="1" type="ORF">PXEA_LOCUS29284</name>
</gene>
<proteinExistence type="predicted"/>
<dbReference type="Proteomes" id="UP000784294">
    <property type="component" value="Unassembled WGS sequence"/>
</dbReference>
<dbReference type="AlphaFoldDB" id="A0A3S5AFP0"/>
<keyword evidence="2" id="KW-1185">Reference proteome</keyword>
<comment type="caution">
    <text evidence="1">The sequence shown here is derived from an EMBL/GenBank/DDBJ whole genome shotgun (WGS) entry which is preliminary data.</text>
</comment>
<dbReference type="OrthoDB" id="10253954at2759"/>
<accession>A0A3S5AFP0</accession>
<sequence>MLKWNITGEAIESATHKLRLLGRQACHQAPCFEPDSSQTQHSTEIIVSSSGILPDSTASSTYSRPPVRDNTTCFGNIETVAVATPSLPAIIPTYTGSKTRTKGLLESNDRFFDLAVQDNIGELCSLVAERADSVAVASSLLVTTSGKVLSEGLPPDEPGEPNNEMKEQVVSRQISTDQAPSPDQSLHNFSDSIPIECSNVAASTLGIGPCTGDATGLVGGGGIVSSIFGCGSEGNLLTASKRHTATSFAIGFGWKMSPTLPGATGGAFLESFGDSIEMPGMQTYCSLASPNPTGEGGCTSPLPMGSICGNSHAGLEASLSVSTAVKRACIGIGSGGGSFDSSPAHNRDLEQLASASLRLTWAELVLRLQEDMSTLFREFWEIPMNHASKHDCPIAGIGQKNRYQSIIPSILL</sequence>
<dbReference type="EMBL" id="CAAALY010250813">
    <property type="protein sequence ID" value="VEL35844.1"/>
    <property type="molecule type" value="Genomic_DNA"/>
</dbReference>
<organism evidence="1 2">
    <name type="scientific">Protopolystoma xenopodis</name>
    <dbReference type="NCBI Taxonomy" id="117903"/>
    <lineage>
        <taxon>Eukaryota</taxon>
        <taxon>Metazoa</taxon>
        <taxon>Spiralia</taxon>
        <taxon>Lophotrochozoa</taxon>
        <taxon>Platyhelminthes</taxon>
        <taxon>Monogenea</taxon>
        <taxon>Polyopisthocotylea</taxon>
        <taxon>Polystomatidea</taxon>
        <taxon>Polystomatidae</taxon>
        <taxon>Protopolystoma</taxon>
    </lineage>
</organism>